<feature type="domain" description="Retrovirus-related Pol polyprotein from transposon TNT 1-94-like beta-barrel" evidence="4">
    <location>
        <begin position="320"/>
        <end position="403"/>
    </location>
</feature>
<feature type="region of interest" description="Disordered" evidence="2">
    <location>
        <begin position="553"/>
        <end position="575"/>
    </location>
</feature>
<evidence type="ECO:0000313" key="5">
    <source>
        <dbReference type="EMBL" id="KAI9564878.1"/>
    </source>
</evidence>
<sequence length="1131" mass="127763">MAEHAGNEIGSMRAVAHVPKFDGTNHREWNYQLHLSFQGMEIDQVVTGTEVLPEEEFDDEGEITNEAEIKQWTRKDVLARNCIMATTSKEMKENLYTCTSSAQMWTRLHQQYHLQTEEHLHVLWQNYYDYSYTDGDDMRTYIQKLSITADKLRERDQPLSEIQIVSKALTSLPETFRIVRSVWASVPAQDRTIDHLLQRLLTEENVIKSYQKKERSTEGAFPANSGSRGGFGRGGYRGRGRGVRGGFVDKQTRGQYGANQDMRPRCNYCKIVGHIENECYKKHGYPNTRNRGNDKNEEGRTDNSLFSSSRFDPRSIFAFFADSGATKHMCDQRGFFSTFNPINTGTWSVSGIGNAKLDVLGVGSINIAVKVNGVTTPRILQDVLYVAGLGVNLFSIGAATANGLKACFENNKVSFMRDEEVILTGERKDDTLYQLDFQPELQTTETIYAHNELDIINDEHGLGTSITTPPIFDGHQDTTVPLTADDDNQGVDGTIPQGDMVTDLPSPINSQDVPDDEQDFGSSLIPPVSIAHQDLATDHAIQDDAIIPNCEPVEVEDAIPRRNTQQTRQSSRKPKYSDKYRIYMESLAKQAILYGMPAEHQPEMSKPTEPCSYLEAITCEDAKFWIPAIAEEYDSLIRNSTWTLCQLPAGRKAIEGKWVMKFKPGFKTTAPRYKARFVIKGYSQVYGLDYTETYAPVVKNYSIRAIMAIVAARDLEIVQLDVKTAFLYGTLTEEIYMQQPEGFVIPGREQEVCRLIKSIYGLKQASRVWNIKFNEFILLFGLTRSTADPCVYYRHLRPGEADEEITIFILYVDDGLIISSLKTVLTEMMNFLGKEFEVRSLPADRFIGMDISRNRVQRSIHLSQPEYTKTVLERYGMSNCATLSIPADPCVKLTPQMCPQTEEEKQEMKCVPFMECIGSIMHLTHLTRPDIAYAVGQASRYSQNPGQEHWKALKRIMAYLRKTVNFGLLFGGDNSELIGYCDADYAGDLGSRRSTSGAVFTLYNGPISWFSRRQSCVALSTTESEFISAAEATKEAIWLNRILIELGARALPVPLRCDNQGAIALIHDPVFHQRTKHIDVRFFFVRDAQAEEKVNISYIATESQLADIFTKALAAPRFEKLRASLNICEFK</sequence>
<dbReference type="CDD" id="cd09272">
    <property type="entry name" value="RNase_HI_RT_Ty1"/>
    <property type="match status" value="1"/>
</dbReference>
<accession>A0AAD5LMB6</accession>
<keyword evidence="1" id="KW-0064">Aspartyl protease</keyword>
<dbReference type="InterPro" id="IPR013103">
    <property type="entry name" value="RVT_2"/>
</dbReference>
<dbReference type="InterPro" id="IPR054722">
    <property type="entry name" value="PolX-like_BBD"/>
</dbReference>
<keyword evidence="1" id="KW-0645">Protease</keyword>
<dbReference type="AlphaFoldDB" id="A0AAD5LMB6"/>
<name>A0AAD5LMB6_9CRUS</name>
<keyword evidence="1" id="KW-0378">Hydrolase</keyword>
<evidence type="ECO:0000259" key="4">
    <source>
        <dbReference type="Pfam" id="PF22936"/>
    </source>
</evidence>
<reference evidence="5 6" key="1">
    <citation type="submission" date="2022-05" db="EMBL/GenBank/DDBJ databases">
        <title>A multi-omics perspective on studying reproductive biology in Daphnia sinensis.</title>
        <authorList>
            <person name="Jia J."/>
        </authorList>
    </citation>
    <scope>NUCLEOTIDE SEQUENCE [LARGE SCALE GENOMIC DNA]</scope>
    <source>
        <strain evidence="5 6">WSL</strain>
    </source>
</reference>
<organism evidence="5 6">
    <name type="scientific">Daphnia sinensis</name>
    <dbReference type="NCBI Taxonomy" id="1820382"/>
    <lineage>
        <taxon>Eukaryota</taxon>
        <taxon>Metazoa</taxon>
        <taxon>Ecdysozoa</taxon>
        <taxon>Arthropoda</taxon>
        <taxon>Crustacea</taxon>
        <taxon>Branchiopoda</taxon>
        <taxon>Diplostraca</taxon>
        <taxon>Cladocera</taxon>
        <taxon>Anomopoda</taxon>
        <taxon>Daphniidae</taxon>
        <taxon>Daphnia</taxon>
        <taxon>Daphnia similis group</taxon>
    </lineage>
</organism>
<feature type="domain" description="Reverse transcriptase Ty1/copia-type" evidence="3">
    <location>
        <begin position="639"/>
        <end position="887"/>
    </location>
</feature>
<feature type="region of interest" description="Disordered" evidence="2">
    <location>
        <begin position="284"/>
        <end position="305"/>
    </location>
</feature>
<feature type="region of interest" description="Disordered" evidence="2">
    <location>
        <begin position="212"/>
        <end position="252"/>
    </location>
</feature>
<evidence type="ECO:0000256" key="1">
    <source>
        <dbReference type="ARBA" id="ARBA00022750"/>
    </source>
</evidence>
<dbReference type="GO" id="GO:0004190">
    <property type="term" value="F:aspartic-type endopeptidase activity"/>
    <property type="evidence" value="ECO:0007669"/>
    <property type="project" value="UniProtKB-KW"/>
</dbReference>
<dbReference type="Pfam" id="PF14223">
    <property type="entry name" value="Retrotran_gag_2"/>
    <property type="match status" value="1"/>
</dbReference>
<proteinExistence type="predicted"/>
<dbReference type="Pfam" id="PF22936">
    <property type="entry name" value="Pol_BBD"/>
    <property type="match status" value="1"/>
</dbReference>
<dbReference type="PANTHER" id="PTHR11439:SF483">
    <property type="entry name" value="PEPTIDE SYNTHASE GLIP-LIKE, PUTATIVE (AFU_ORTHOLOGUE AFUA_3G12920)-RELATED"/>
    <property type="match status" value="1"/>
</dbReference>
<evidence type="ECO:0000313" key="6">
    <source>
        <dbReference type="Proteomes" id="UP000820818"/>
    </source>
</evidence>
<dbReference type="GO" id="GO:0071897">
    <property type="term" value="P:DNA biosynthetic process"/>
    <property type="evidence" value="ECO:0007669"/>
    <property type="project" value="UniProtKB-ARBA"/>
</dbReference>
<dbReference type="InterPro" id="IPR043502">
    <property type="entry name" value="DNA/RNA_pol_sf"/>
</dbReference>
<gene>
    <name evidence="5" type="ORF">GHT06_008619</name>
</gene>
<evidence type="ECO:0000256" key="2">
    <source>
        <dbReference type="SAM" id="MobiDB-lite"/>
    </source>
</evidence>
<dbReference type="PANTHER" id="PTHR11439">
    <property type="entry name" value="GAG-POL-RELATED RETROTRANSPOSON"/>
    <property type="match status" value="1"/>
</dbReference>
<feature type="compositionally biased region" description="Basic and acidic residues" evidence="2">
    <location>
        <begin position="291"/>
        <end position="301"/>
    </location>
</feature>
<dbReference type="Pfam" id="PF07727">
    <property type="entry name" value="RVT_2"/>
    <property type="match status" value="1"/>
</dbReference>
<dbReference type="Proteomes" id="UP000820818">
    <property type="component" value="Linkage Group LG1"/>
</dbReference>
<dbReference type="EMBL" id="WJBH02000001">
    <property type="protein sequence ID" value="KAI9564878.1"/>
    <property type="molecule type" value="Genomic_DNA"/>
</dbReference>
<dbReference type="SUPFAM" id="SSF56672">
    <property type="entry name" value="DNA/RNA polymerases"/>
    <property type="match status" value="1"/>
</dbReference>
<comment type="caution">
    <text evidence="5">The sequence shown here is derived from an EMBL/GenBank/DDBJ whole genome shotgun (WGS) entry which is preliminary data.</text>
</comment>
<keyword evidence="6" id="KW-1185">Reference proteome</keyword>
<protein>
    <submittedName>
        <fullName evidence="5">Retrovirus-related Pol polyprotein from transposon TNT 1-94</fullName>
    </submittedName>
</protein>
<evidence type="ECO:0000259" key="3">
    <source>
        <dbReference type="Pfam" id="PF07727"/>
    </source>
</evidence>